<keyword evidence="5" id="KW-1185">Reference proteome</keyword>
<dbReference type="GO" id="GO:0004175">
    <property type="term" value="F:endopeptidase activity"/>
    <property type="evidence" value="ECO:0007669"/>
    <property type="project" value="UniProtKB-ARBA"/>
</dbReference>
<keyword evidence="2" id="KW-1133">Transmembrane helix</keyword>
<protein>
    <recommendedName>
        <fullName evidence="3">CAAX prenyl protease 2/Lysostaphin resistance protein A-like domain-containing protein</fullName>
    </recommendedName>
</protein>
<feature type="transmembrane region" description="Helical" evidence="2">
    <location>
        <begin position="33"/>
        <end position="51"/>
    </location>
</feature>
<dbReference type="Proteomes" id="UP000578077">
    <property type="component" value="Unassembled WGS sequence"/>
</dbReference>
<sequence>MLAALHLAVPWVLRRPRGRDPLRRLARAARARAERVYPAATIGLGFLALLFTDTGFPELGSPWPLLVAGAAAGVGFPLLMAAVVHRPRRIARFPARAAGTALCAAAEEALWRLAALGGLVHSGLPLPLAAALSLAGFALLHVPRNGWRVVYYQLLFGAVLTALALIGGVVAAALCHAAHNLVLGATSRRPRRPAAAVPNGLPPSRAWGSPT</sequence>
<comment type="caution">
    <text evidence="4">The sequence shown here is derived from an EMBL/GenBank/DDBJ whole genome shotgun (WGS) entry which is preliminary data.</text>
</comment>
<evidence type="ECO:0000313" key="4">
    <source>
        <dbReference type="EMBL" id="MBB5998372.1"/>
    </source>
</evidence>
<accession>A0A841E6E3</accession>
<feature type="transmembrane region" description="Helical" evidence="2">
    <location>
        <begin position="154"/>
        <end position="182"/>
    </location>
</feature>
<name>A0A841E6E3_9ACTN</name>
<reference evidence="4 5" key="1">
    <citation type="submission" date="2020-08" db="EMBL/GenBank/DDBJ databases">
        <title>Sequencing the genomes of 1000 actinobacteria strains.</title>
        <authorList>
            <person name="Klenk H.-P."/>
        </authorList>
    </citation>
    <scope>NUCLEOTIDE SEQUENCE [LARGE SCALE GENOMIC DNA]</scope>
    <source>
        <strain evidence="4 5">DSM 44593</strain>
    </source>
</reference>
<feature type="transmembrane region" description="Helical" evidence="2">
    <location>
        <begin position="63"/>
        <end position="84"/>
    </location>
</feature>
<dbReference type="GO" id="GO:0080120">
    <property type="term" value="P:CAAX-box protein maturation"/>
    <property type="evidence" value="ECO:0007669"/>
    <property type="project" value="UniProtKB-ARBA"/>
</dbReference>
<evidence type="ECO:0000259" key="3">
    <source>
        <dbReference type="Pfam" id="PF02517"/>
    </source>
</evidence>
<keyword evidence="2" id="KW-0472">Membrane</keyword>
<dbReference type="RefSeq" id="WP_184634564.1">
    <property type="nucleotide sequence ID" value="NZ_BAABKT010000014.1"/>
</dbReference>
<proteinExistence type="predicted"/>
<feature type="region of interest" description="Disordered" evidence="1">
    <location>
        <begin position="192"/>
        <end position="211"/>
    </location>
</feature>
<feature type="transmembrane region" description="Helical" evidence="2">
    <location>
        <begin position="119"/>
        <end position="142"/>
    </location>
</feature>
<gene>
    <name evidence="4" type="ORF">HNR25_002123</name>
</gene>
<evidence type="ECO:0000313" key="5">
    <source>
        <dbReference type="Proteomes" id="UP000578077"/>
    </source>
</evidence>
<dbReference type="InterPro" id="IPR003675">
    <property type="entry name" value="Rce1/LyrA-like_dom"/>
</dbReference>
<dbReference type="Pfam" id="PF02517">
    <property type="entry name" value="Rce1-like"/>
    <property type="match status" value="1"/>
</dbReference>
<evidence type="ECO:0000256" key="1">
    <source>
        <dbReference type="SAM" id="MobiDB-lite"/>
    </source>
</evidence>
<organism evidence="4 5">
    <name type="scientific">Streptomonospora salina</name>
    <dbReference type="NCBI Taxonomy" id="104205"/>
    <lineage>
        <taxon>Bacteria</taxon>
        <taxon>Bacillati</taxon>
        <taxon>Actinomycetota</taxon>
        <taxon>Actinomycetes</taxon>
        <taxon>Streptosporangiales</taxon>
        <taxon>Nocardiopsidaceae</taxon>
        <taxon>Streptomonospora</taxon>
    </lineage>
</organism>
<feature type="domain" description="CAAX prenyl protease 2/Lysostaphin resistance protein A-like" evidence="3">
    <location>
        <begin position="101"/>
        <end position="182"/>
    </location>
</feature>
<evidence type="ECO:0000256" key="2">
    <source>
        <dbReference type="SAM" id="Phobius"/>
    </source>
</evidence>
<dbReference type="EMBL" id="JACHLY010000001">
    <property type="protein sequence ID" value="MBB5998372.1"/>
    <property type="molecule type" value="Genomic_DNA"/>
</dbReference>
<dbReference type="AlphaFoldDB" id="A0A841E6E3"/>
<keyword evidence="2" id="KW-0812">Transmembrane</keyword>